<dbReference type="Pfam" id="PF00175">
    <property type="entry name" value="NAD_binding_1"/>
    <property type="match status" value="1"/>
</dbReference>
<dbReference type="PRINTS" id="PR00409">
    <property type="entry name" value="PHDIOXRDTASE"/>
</dbReference>
<evidence type="ECO:0000313" key="12">
    <source>
        <dbReference type="EMBL" id="MBD1319491.1"/>
    </source>
</evidence>
<dbReference type="Gene3D" id="3.40.50.80">
    <property type="entry name" value="Nucleotide-binding domain of ferredoxin-NADP reductase (FNR) module"/>
    <property type="match status" value="1"/>
</dbReference>
<dbReference type="InterPro" id="IPR036010">
    <property type="entry name" value="2Fe-2S_ferredoxin-like_sf"/>
</dbReference>
<dbReference type="Pfam" id="PF00111">
    <property type="entry name" value="Fer2"/>
    <property type="match status" value="1"/>
</dbReference>
<proteinExistence type="predicted"/>
<dbReference type="SUPFAM" id="SSF63380">
    <property type="entry name" value="Riboflavin synthase domain-like"/>
    <property type="match status" value="1"/>
</dbReference>
<evidence type="ECO:0000256" key="3">
    <source>
        <dbReference type="ARBA" id="ARBA00022714"/>
    </source>
</evidence>
<keyword evidence="8" id="KW-0411">Iron-sulfur</keyword>
<keyword evidence="7" id="KW-0408">Iron</keyword>
<dbReference type="PROSITE" id="PS51085">
    <property type="entry name" value="2FE2S_FER_2"/>
    <property type="match status" value="1"/>
</dbReference>
<feature type="domain" description="FAD-binding FR-type" evidence="11">
    <location>
        <begin position="5"/>
        <end position="107"/>
    </location>
</feature>
<dbReference type="Gene3D" id="2.40.30.10">
    <property type="entry name" value="Translation factors"/>
    <property type="match status" value="1"/>
</dbReference>
<dbReference type="InterPro" id="IPR001433">
    <property type="entry name" value="OxRdtase_FAD/NAD-bd"/>
</dbReference>
<dbReference type="RefSeq" id="WP_190266422.1">
    <property type="nucleotide sequence ID" value="NZ_BAABAD010000005.1"/>
</dbReference>
<dbReference type="Proteomes" id="UP000602395">
    <property type="component" value="Unassembled WGS sequence"/>
</dbReference>
<dbReference type="InterPro" id="IPR001041">
    <property type="entry name" value="2Fe-2S_ferredoxin-type"/>
</dbReference>
<keyword evidence="5" id="KW-0274">FAD</keyword>
<evidence type="ECO:0000313" key="13">
    <source>
        <dbReference type="Proteomes" id="UP000602395"/>
    </source>
</evidence>
<evidence type="ECO:0000256" key="2">
    <source>
        <dbReference type="ARBA" id="ARBA00022630"/>
    </source>
</evidence>
<evidence type="ECO:0000259" key="10">
    <source>
        <dbReference type="PROSITE" id="PS51085"/>
    </source>
</evidence>
<comment type="caution">
    <text evidence="12">The sequence shown here is derived from an EMBL/GenBank/DDBJ whole genome shotgun (WGS) entry which is preliminary data.</text>
</comment>
<evidence type="ECO:0000256" key="1">
    <source>
        <dbReference type="ARBA" id="ARBA00001974"/>
    </source>
</evidence>
<evidence type="ECO:0000256" key="6">
    <source>
        <dbReference type="ARBA" id="ARBA00023002"/>
    </source>
</evidence>
<dbReference type="InterPro" id="IPR006058">
    <property type="entry name" value="2Fe2S_fd_BS"/>
</dbReference>
<keyword evidence="6" id="KW-0560">Oxidoreductase</keyword>
<name>A0ABR7W9M2_9ACTN</name>
<dbReference type="InterPro" id="IPR008333">
    <property type="entry name" value="Cbr1-like_FAD-bd_dom"/>
</dbReference>
<sequence>MARAPLFQQATVTRVVKETDDARTYVLAPETGPVTYRAGQFCTFRVTVDGEELYRSYSMSSSPETDDELATTVKRVAGGRVSNWILDNIGEGDVIDMSRPAGLFCLTDDTAPILGFSGGSGITPIFSIAKSALATTNRAVRLLCADRDRDAVIFDAGLAELEKRYPGRLSVIRSLDEQNGFLTESAVRDFIGDDLDANFYVCGPEPFMDLVESTLPESASIHIERFGAAAALPIAESDEAESTVRGGDDLESGAATTSSDSTPDDGVTGTITIKLGRKKVTVDRQPNETLLESGRRAGLTPPFSCEAGNCATCIAHLDEGTATMRVNDALEDDEIEDGYVLTCQAVPDTETTVVDYEA</sequence>
<dbReference type="SUPFAM" id="SSF52343">
    <property type="entry name" value="Ferredoxin reductase-like, C-terminal NADP-linked domain"/>
    <property type="match status" value="1"/>
</dbReference>
<keyword evidence="3" id="KW-0001">2Fe-2S</keyword>
<evidence type="ECO:0000256" key="8">
    <source>
        <dbReference type="ARBA" id="ARBA00023014"/>
    </source>
</evidence>
<evidence type="ECO:0000256" key="7">
    <source>
        <dbReference type="ARBA" id="ARBA00023004"/>
    </source>
</evidence>
<dbReference type="InterPro" id="IPR017938">
    <property type="entry name" value="Riboflavin_synthase-like_b-brl"/>
</dbReference>
<feature type="domain" description="2Fe-2S ferredoxin-type" evidence="10">
    <location>
        <begin position="269"/>
        <end position="358"/>
    </location>
</feature>
<evidence type="ECO:0000259" key="11">
    <source>
        <dbReference type="PROSITE" id="PS51384"/>
    </source>
</evidence>
<dbReference type="InterPro" id="IPR050415">
    <property type="entry name" value="MRET"/>
</dbReference>
<comment type="cofactor">
    <cofactor evidence="1">
        <name>FAD</name>
        <dbReference type="ChEBI" id="CHEBI:57692"/>
    </cofactor>
</comment>
<dbReference type="InterPro" id="IPR017927">
    <property type="entry name" value="FAD-bd_FR_type"/>
</dbReference>
<dbReference type="SUPFAM" id="SSF54292">
    <property type="entry name" value="2Fe-2S ferredoxin-like"/>
    <property type="match status" value="1"/>
</dbReference>
<dbReference type="InterPro" id="IPR012675">
    <property type="entry name" value="Beta-grasp_dom_sf"/>
</dbReference>
<evidence type="ECO:0000256" key="5">
    <source>
        <dbReference type="ARBA" id="ARBA00022827"/>
    </source>
</evidence>
<dbReference type="Pfam" id="PF00970">
    <property type="entry name" value="FAD_binding_6"/>
    <property type="match status" value="1"/>
</dbReference>
<organism evidence="12 13">
    <name type="scientific">Gordonia hankookensis</name>
    <dbReference type="NCBI Taxonomy" id="589403"/>
    <lineage>
        <taxon>Bacteria</taxon>
        <taxon>Bacillati</taxon>
        <taxon>Actinomycetota</taxon>
        <taxon>Actinomycetes</taxon>
        <taxon>Mycobacteriales</taxon>
        <taxon>Gordoniaceae</taxon>
        <taxon>Gordonia</taxon>
    </lineage>
</organism>
<dbReference type="Gene3D" id="3.10.20.30">
    <property type="match status" value="1"/>
</dbReference>
<dbReference type="PANTHER" id="PTHR47354:SF8">
    <property type="entry name" value="1,2-PHENYLACETYL-COA EPOXIDASE, SUBUNIT E"/>
    <property type="match status" value="1"/>
</dbReference>
<keyword evidence="4" id="KW-0479">Metal-binding</keyword>
<dbReference type="CDD" id="cd06214">
    <property type="entry name" value="PA_degradation_oxidoreductase_like"/>
    <property type="match status" value="1"/>
</dbReference>
<dbReference type="CDD" id="cd00207">
    <property type="entry name" value="fer2"/>
    <property type="match status" value="1"/>
</dbReference>
<accession>A0ABR7W9M2</accession>
<dbReference type="PANTHER" id="PTHR47354">
    <property type="entry name" value="NADH OXIDOREDUCTASE HCR"/>
    <property type="match status" value="1"/>
</dbReference>
<keyword evidence="2" id="KW-0285">Flavoprotein</keyword>
<dbReference type="InterPro" id="IPR039261">
    <property type="entry name" value="FNR_nucleotide-bd"/>
</dbReference>
<dbReference type="PROSITE" id="PS51384">
    <property type="entry name" value="FAD_FR"/>
    <property type="match status" value="1"/>
</dbReference>
<keyword evidence="13" id="KW-1185">Reference proteome</keyword>
<protein>
    <submittedName>
        <fullName evidence="12">Ferredoxin--NADP reductase</fullName>
    </submittedName>
</protein>
<dbReference type="PROSITE" id="PS00197">
    <property type="entry name" value="2FE2S_FER_1"/>
    <property type="match status" value="1"/>
</dbReference>
<reference evidence="12 13" key="1">
    <citation type="submission" date="2020-09" db="EMBL/GenBank/DDBJ databases">
        <title>Novel species in genus Gordonia.</title>
        <authorList>
            <person name="Zhang G."/>
        </authorList>
    </citation>
    <scope>NUCLEOTIDE SEQUENCE [LARGE SCALE GENOMIC DNA]</scope>
    <source>
        <strain evidence="12 13">ON-33</strain>
    </source>
</reference>
<feature type="region of interest" description="Disordered" evidence="9">
    <location>
        <begin position="237"/>
        <end position="269"/>
    </location>
</feature>
<evidence type="ECO:0000256" key="9">
    <source>
        <dbReference type="SAM" id="MobiDB-lite"/>
    </source>
</evidence>
<evidence type="ECO:0000256" key="4">
    <source>
        <dbReference type="ARBA" id="ARBA00022723"/>
    </source>
</evidence>
<gene>
    <name evidence="12" type="ORF">IDF66_07820</name>
</gene>
<dbReference type="EMBL" id="JACWMS010000002">
    <property type="protein sequence ID" value="MBD1319491.1"/>
    <property type="molecule type" value="Genomic_DNA"/>
</dbReference>